<evidence type="ECO:0000256" key="2">
    <source>
        <dbReference type="SAM" id="SignalP"/>
    </source>
</evidence>
<reference evidence="3 4" key="1">
    <citation type="submission" date="2022-06" db="EMBL/GenBank/DDBJ databases">
        <title>Actinoplanes abujensis sp. nov., isolated from Nigerian arid soil.</title>
        <authorList>
            <person name="Ding P."/>
        </authorList>
    </citation>
    <scope>NUCLEOTIDE SEQUENCE [LARGE SCALE GENOMIC DNA]</scope>
    <source>
        <strain evidence="4">TRM88002</strain>
    </source>
</reference>
<proteinExistence type="predicted"/>
<evidence type="ECO:0000313" key="4">
    <source>
        <dbReference type="Proteomes" id="UP001523216"/>
    </source>
</evidence>
<feature type="region of interest" description="Disordered" evidence="1">
    <location>
        <begin position="261"/>
        <end position="295"/>
    </location>
</feature>
<gene>
    <name evidence="3" type="ORF">LXN57_33735</name>
</gene>
<evidence type="ECO:0000313" key="3">
    <source>
        <dbReference type="EMBL" id="MCM4082541.1"/>
    </source>
</evidence>
<dbReference type="RefSeq" id="WP_251802274.1">
    <property type="nucleotide sequence ID" value="NZ_JAMQOL010000049.1"/>
</dbReference>
<evidence type="ECO:0000256" key="1">
    <source>
        <dbReference type="SAM" id="MobiDB-lite"/>
    </source>
</evidence>
<dbReference type="PROSITE" id="PS51257">
    <property type="entry name" value="PROKAR_LIPOPROTEIN"/>
    <property type="match status" value="1"/>
</dbReference>
<keyword evidence="4" id="KW-1185">Reference proteome</keyword>
<dbReference type="Proteomes" id="UP001523216">
    <property type="component" value="Unassembled WGS sequence"/>
</dbReference>
<protein>
    <submittedName>
        <fullName evidence="3">Uncharacterized protein</fullName>
    </submittedName>
</protein>
<comment type="caution">
    <text evidence="3">The sequence shown here is derived from an EMBL/GenBank/DDBJ whole genome shotgun (WGS) entry which is preliminary data.</text>
</comment>
<organism evidence="3 4">
    <name type="scientific">Paractinoplanes hotanensis</name>
    <dbReference type="NCBI Taxonomy" id="2906497"/>
    <lineage>
        <taxon>Bacteria</taxon>
        <taxon>Bacillati</taxon>
        <taxon>Actinomycetota</taxon>
        <taxon>Actinomycetes</taxon>
        <taxon>Micromonosporales</taxon>
        <taxon>Micromonosporaceae</taxon>
        <taxon>Paractinoplanes</taxon>
    </lineage>
</organism>
<dbReference type="EMBL" id="JAMQOL010000049">
    <property type="protein sequence ID" value="MCM4082541.1"/>
    <property type="molecule type" value="Genomic_DNA"/>
</dbReference>
<name>A0ABT0Y913_9ACTN</name>
<feature type="signal peptide" evidence="2">
    <location>
        <begin position="1"/>
        <end position="26"/>
    </location>
</feature>
<accession>A0ABT0Y913</accession>
<sequence length="295" mass="32146">MRRGRLMLLAALVAVLAGGCTNGRHGAAPVPSGDGAPRAIPTPDGAGGAAAAVFPLDQFMVRPAQANDLDTVVKRLTRACLLSRGEDWRGGQRNEFDLLRHRAHRFGLDDELLAAYAGYHWDDVPGSPHPRGLDDCAGEAYRVLGWAPDEFRWLGQLAEQTVEQTYADPRAATVTRRWSECMGQAGFRYAAPLDAEADPRWWRDEQAGAAEKQTAVADTRCKTQVRFAEQLSGVLAEKQVRAVRDNARRLEAFRRMATAAAAKADAVRGDHRSPQPGESGKAVPPGMWRTEHTSA</sequence>
<feature type="chain" id="PRO_5046780854" evidence="2">
    <location>
        <begin position="27"/>
        <end position="295"/>
    </location>
</feature>
<keyword evidence="2" id="KW-0732">Signal</keyword>